<proteinExistence type="inferred from homology"/>
<evidence type="ECO:0000256" key="2">
    <source>
        <dbReference type="ARBA" id="ARBA00004673"/>
    </source>
</evidence>
<name>A0AA39QVP9_9LECA</name>
<keyword evidence="7" id="KW-1133">Transmembrane helix</keyword>
<comment type="subcellular location">
    <subcellularLocation>
        <location evidence="1">Mitochondrion inner membrane</location>
        <topology evidence="1">Single-pass membrane protein</topology>
    </subcellularLocation>
</comment>
<reference evidence="14" key="1">
    <citation type="submission" date="2023-03" db="EMBL/GenBank/DDBJ databases">
        <title>Complete genome of Cladonia borealis.</title>
        <authorList>
            <person name="Park H."/>
        </authorList>
    </citation>
    <scope>NUCLEOTIDE SEQUENCE</scope>
    <source>
        <strain evidence="14">ANT050790</strain>
    </source>
</reference>
<evidence type="ECO:0000256" key="12">
    <source>
        <dbReference type="RuleBase" id="RU004396"/>
    </source>
</evidence>
<evidence type="ECO:0000256" key="4">
    <source>
        <dbReference type="ARBA" id="ARBA00022692"/>
    </source>
</evidence>
<evidence type="ECO:0000256" key="10">
    <source>
        <dbReference type="ARBA" id="ARBA00070930"/>
    </source>
</evidence>
<evidence type="ECO:0000256" key="7">
    <source>
        <dbReference type="ARBA" id="ARBA00022989"/>
    </source>
</evidence>
<feature type="compositionally biased region" description="Polar residues" evidence="13">
    <location>
        <begin position="12"/>
        <end position="23"/>
    </location>
</feature>
<evidence type="ECO:0000256" key="3">
    <source>
        <dbReference type="ARBA" id="ARBA00005553"/>
    </source>
</evidence>
<organism evidence="14 15">
    <name type="scientific">Cladonia borealis</name>
    <dbReference type="NCBI Taxonomy" id="184061"/>
    <lineage>
        <taxon>Eukaryota</taxon>
        <taxon>Fungi</taxon>
        <taxon>Dikarya</taxon>
        <taxon>Ascomycota</taxon>
        <taxon>Pezizomycotina</taxon>
        <taxon>Lecanoromycetes</taxon>
        <taxon>OSLEUM clade</taxon>
        <taxon>Lecanoromycetidae</taxon>
        <taxon>Lecanorales</taxon>
        <taxon>Lecanorineae</taxon>
        <taxon>Cladoniaceae</taxon>
        <taxon>Cladonia</taxon>
    </lineage>
</organism>
<dbReference type="GO" id="GO:0030234">
    <property type="term" value="F:enzyme regulator activity"/>
    <property type="evidence" value="ECO:0007669"/>
    <property type="project" value="TreeGrafter"/>
</dbReference>
<comment type="pathway">
    <text evidence="2">Energy metabolism; oxidative phosphorylation.</text>
</comment>
<keyword evidence="15" id="KW-1185">Reference proteome</keyword>
<dbReference type="GO" id="GO:0006123">
    <property type="term" value="P:mitochondrial electron transport, cytochrome c to oxygen"/>
    <property type="evidence" value="ECO:0007669"/>
    <property type="project" value="TreeGrafter"/>
</dbReference>
<protein>
    <recommendedName>
        <fullName evidence="10">Cytochrome c oxidase subunit 13, mitochondrial</fullName>
    </recommendedName>
    <alternativeName>
        <fullName evidence="11">Cytochrome c oxidase polypeptide VIa</fullName>
    </alternativeName>
</protein>
<gene>
    <name evidence="14" type="ORF">JMJ35_007506</name>
</gene>
<evidence type="ECO:0000313" key="15">
    <source>
        <dbReference type="Proteomes" id="UP001166286"/>
    </source>
</evidence>
<dbReference type="InterPro" id="IPR036418">
    <property type="entry name" value="Cyt_c_oxidase_su6a_sf"/>
</dbReference>
<feature type="region of interest" description="Disordered" evidence="13">
    <location>
        <begin position="1"/>
        <end position="23"/>
    </location>
</feature>
<dbReference type="InterPro" id="IPR001349">
    <property type="entry name" value="Cyt_c_oxidase_su6a"/>
</dbReference>
<evidence type="ECO:0000256" key="6">
    <source>
        <dbReference type="ARBA" id="ARBA00022946"/>
    </source>
</evidence>
<accession>A0AA39QVP9</accession>
<dbReference type="GO" id="GO:0005743">
    <property type="term" value="C:mitochondrial inner membrane"/>
    <property type="evidence" value="ECO:0007669"/>
    <property type="project" value="UniProtKB-SubCell"/>
</dbReference>
<evidence type="ECO:0000256" key="5">
    <source>
        <dbReference type="ARBA" id="ARBA00022792"/>
    </source>
</evidence>
<dbReference type="FunFam" id="4.10.95.10:FF:000001">
    <property type="entry name" value="Cytochrome c oxidase subunit 6A, mitochondrial"/>
    <property type="match status" value="1"/>
</dbReference>
<dbReference type="EMBL" id="JAFEKC020000017">
    <property type="protein sequence ID" value="KAK0510112.1"/>
    <property type="molecule type" value="Genomic_DNA"/>
</dbReference>
<evidence type="ECO:0000256" key="1">
    <source>
        <dbReference type="ARBA" id="ARBA00004434"/>
    </source>
</evidence>
<dbReference type="PANTHER" id="PTHR11504:SF0">
    <property type="entry name" value="CYTOCHROME C OXIDASE SUBUNIT"/>
    <property type="match status" value="1"/>
</dbReference>
<evidence type="ECO:0000256" key="13">
    <source>
        <dbReference type="SAM" id="MobiDB-lite"/>
    </source>
</evidence>
<keyword evidence="4" id="KW-0812">Transmembrane</keyword>
<dbReference type="SUPFAM" id="SSF81411">
    <property type="entry name" value="Mitochondrial cytochrome c oxidase subunit VIa"/>
    <property type="match status" value="1"/>
</dbReference>
<evidence type="ECO:0000256" key="9">
    <source>
        <dbReference type="ARBA" id="ARBA00023136"/>
    </source>
</evidence>
<evidence type="ECO:0000256" key="11">
    <source>
        <dbReference type="ARBA" id="ARBA00082360"/>
    </source>
</evidence>
<dbReference type="Gene3D" id="4.10.95.10">
    <property type="entry name" value="Cytochrome c oxidase, subunit VIa"/>
    <property type="match status" value="1"/>
</dbReference>
<evidence type="ECO:0000313" key="14">
    <source>
        <dbReference type="EMBL" id="KAK0510112.1"/>
    </source>
</evidence>
<sequence>MHPRPSLLRTAQLASRQTRTSPFRNTIQRRFDSHHPPAKLEGTMDNAFNRNRAAGKEHAKGSTELWRKMCYYVVIPSLILASLNAKNLWDEHWEHWEHMPPLEERVEYPYMNLRTKAYPWGNGDQTLFWNPKVNYHHKDE</sequence>
<comment type="caution">
    <text evidence="14">The sequence shown here is derived from an EMBL/GenBank/DDBJ whole genome shotgun (WGS) entry which is preliminary data.</text>
</comment>
<dbReference type="Proteomes" id="UP001166286">
    <property type="component" value="Unassembled WGS sequence"/>
</dbReference>
<keyword evidence="5" id="KW-0999">Mitochondrion inner membrane</keyword>
<keyword evidence="9" id="KW-0472">Membrane</keyword>
<keyword evidence="8" id="KW-0496">Mitochondrion</keyword>
<dbReference type="PANTHER" id="PTHR11504">
    <property type="entry name" value="CYTOCHROME C OXIDASE POLYPEPTIDE VIA"/>
    <property type="match status" value="1"/>
</dbReference>
<keyword evidence="6" id="KW-0809">Transit peptide</keyword>
<comment type="similarity">
    <text evidence="3 12">Belongs to the cytochrome c oxidase subunit 6A family.</text>
</comment>
<dbReference type="AlphaFoldDB" id="A0AA39QVP9"/>
<dbReference type="Pfam" id="PF02046">
    <property type="entry name" value="COX6A"/>
    <property type="match status" value="1"/>
</dbReference>
<evidence type="ECO:0000256" key="8">
    <source>
        <dbReference type="ARBA" id="ARBA00023128"/>
    </source>
</evidence>